<evidence type="ECO:0000256" key="12">
    <source>
        <dbReference type="ARBA" id="ARBA00023136"/>
    </source>
</evidence>
<dbReference type="InterPro" id="IPR044600">
    <property type="entry name" value="ATL1/ATL16-like"/>
</dbReference>
<evidence type="ECO:0000259" key="16">
    <source>
        <dbReference type="PROSITE" id="PS50089"/>
    </source>
</evidence>
<comment type="catalytic activity">
    <reaction evidence="1">
        <text>S-ubiquitinyl-[E2 ubiquitin-conjugating enzyme]-L-cysteine + [acceptor protein]-L-lysine = [E2 ubiquitin-conjugating enzyme]-L-cysteine + N(6)-ubiquitinyl-[acceptor protein]-L-lysine.</text>
        <dbReference type="EC" id="2.3.2.27"/>
    </reaction>
</comment>
<evidence type="ECO:0000256" key="4">
    <source>
        <dbReference type="ARBA" id="ARBA00012483"/>
    </source>
</evidence>
<dbReference type="AlphaFoldDB" id="A0AAN9E832"/>
<evidence type="ECO:0000256" key="6">
    <source>
        <dbReference type="ARBA" id="ARBA00022692"/>
    </source>
</evidence>
<comment type="subcellular location">
    <subcellularLocation>
        <location evidence="2">Membrane</location>
        <topology evidence="2">Single-pass membrane protein</topology>
    </subcellularLocation>
</comment>
<feature type="domain" description="RING-type" evidence="16">
    <location>
        <begin position="140"/>
        <end position="182"/>
    </location>
</feature>
<evidence type="ECO:0000256" key="14">
    <source>
        <dbReference type="PROSITE-ProRule" id="PRU00175"/>
    </source>
</evidence>
<evidence type="ECO:0000256" key="15">
    <source>
        <dbReference type="SAM" id="Phobius"/>
    </source>
</evidence>
<keyword evidence="6 15" id="KW-0812">Transmembrane</keyword>
<keyword evidence="12 15" id="KW-0472">Membrane</keyword>
<evidence type="ECO:0000256" key="9">
    <source>
        <dbReference type="ARBA" id="ARBA00022786"/>
    </source>
</evidence>
<evidence type="ECO:0000256" key="1">
    <source>
        <dbReference type="ARBA" id="ARBA00000900"/>
    </source>
</evidence>
<evidence type="ECO:0000256" key="5">
    <source>
        <dbReference type="ARBA" id="ARBA00022679"/>
    </source>
</evidence>
<evidence type="ECO:0000256" key="13">
    <source>
        <dbReference type="ARBA" id="ARBA00024209"/>
    </source>
</evidence>
<protein>
    <recommendedName>
        <fullName evidence="4">RING-type E3 ubiquitin transferase</fullName>
        <ecNumber evidence="4">2.3.2.27</ecNumber>
    </recommendedName>
</protein>
<dbReference type="SUPFAM" id="SSF57850">
    <property type="entry name" value="RING/U-box"/>
    <property type="match status" value="1"/>
</dbReference>
<comment type="pathway">
    <text evidence="3">Protein modification; protein ubiquitination.</text>
</comment>
<dbReference type="EC" id="2.3.2.27" evidence="4"/>
<keyword evidence="8 14" id="KW-0863">Zinc-finger</keyword>
<comment type="similarity">
    <text evidence="13">Belongs to the RING-type zinc finger family. ATL subfamily.</text>
</comment>
<sequence>MASLGNNPRTWIPYMNNKDCSQEFCSFNCPQWCYTLYPSPPPYEYTNDHDSTPKFSPLIIAIIGVLAVALLLLSYYTIMSKYHRRRRENHDTNDELNHNDEPWHVSSSTTRGLDEDLIKSIMVSKYKKAEADFVGLFNDCSVCLTEFQDGECVRVMPECGHAFHLPCIDTWLKSHSSCPLCRATIFTFNNTSSVLQAPSPVVIELPSMNNQTLAENQRAGRDRFRGIPLP</sequence>
<dbReference type="CDD" id="cd16461">
    <property type="entry name" value="RING-H2_EL5-like"/>
    <property type="match status" value="1"/>
</dbReference>
<dbReference type="Gene3D" id="3.30.40.10">
    <property type="entry name" value="Zinc/RING finger domain, C3HC4 (zinc finger)"/>
    <property type="match status" value="1"/>
</dbReference>
<dbReference type="Proteomes" id="UP001372338">
    <property type="component" value="Unassembled WGS sequence"/>
</dbReference>
<organism evidence="17 18">
    <name type="scientific">Crotalaria pallida</name>
    <name type="common">Smooth rattlebox</name>
    <name type="synonym">Crotalaria striata</name>
    <dbReference type="NCBI Taxonomy" id="3830"/>
    <lineage>
        <taxon>Eukaryota</taxon>
        <taxon>Viridiplantae</taxon>
        <taxon>Streptophyta</taxon>
        <taxon>Embryophyta</taxon>
        <taxon>Tracheophyta</taxon>
        <taxon>Spermatophyta</taxon>
        <taxon>Magnoliopsida</taxon>
        <taxon>eudicotyledons</taxon>
        <taxon>Gunneridae</taxon>
        <taxon>Pentapetalae</taxon>
        <taxon>rosids</taxon>
        <taxon>fabids</taxon>
        <taxon>Fabales</taxon>
        <taxon>Fabaceae</taxon>
        <taxon>Papilionoideae</taxon>
        <taxon>50 kb inversion clade</taxon>
        <taxon>genistoids sensu lato</taxon>
        <taxon>core genistoids</taxon>
        <taxon>Crotalarieae</taxon>
        <taxon>Crotalaria</taxon>
    </lineage>
</organism>
<dbReference type="EMBL" id="JAYWIO010000007">
    <property type="protein sequence ID" value="KAK7250647.1"/>
    <property type="molecule type" value="Genomic_DNA"/>
</dbReference>
<evidence type="ECO:0000256" key="11">
    <source>
        <dbReference type="ARBA" id="ARBA00022989"/>
    </source>
</evidence>
<dbReference type="PANTHER" id="PTHR46913:SF1">
    <property type="entry name" value="RING-H2 FINGER PROTEIN ATL16"/>
    <property type="match status" value="1"/>
</dbReference>
<proteinExistence type="inferred from homology"/>
<dbReference type="GO" id="GO:0016567">
    <property type="term" value="P:protein ubiquitination"/>
    <property type="evidence" value="ECO:0007669"/>
    <property type="project" value="InterPro"/>
</dbReference>
<dbReference type="PROSITE" id="PS50089">
    <property type="entry name" value="ZF_RING_2"/>
    <property type="match status" value="1"/>
</dbReference>
<dbReference type="InterPro" id="IPR001841">
    <property type="entry name" value="Znf_RING"/>
</dbReference>
<dbReference type="FunFam" id="3.30.40.10:FF:000187">
    <property type="entry name" value="E3 ubiquitin-protein ligase ATL6"/>
    <property type="match status" value="1"/>
</dbReference>
<evidence type="ECO:0000313" key="17">
    <source>
        <dbReference type="EMBL" id="KAK7250647.1"/>
    </source>
</evidence>
<dbReference type="Pfam" id="PF13639">
    <property type="entry name" value="zf-RING_2"/>
    <property type="match status" value="1"/>
</dbReference>
<keyword evidence="11 15" id="KW-1133">Transmembrane helix</keyword>
<dbReference type="GO" id="GO:0016020">
    <property type="term" value="C:membrane"/>
    <property type="evidence" value="ECO:0007669"/>
    <property type="project" value="UniProtKB-SubCell"/>
</dbReference>
<keyword evidence="7" id="KW-0479">Metal-binding</keyword>
<dbReference type="PANTHER" id="PTHR46913">
    <property type="entry name" value="RING-H2 FINGER PROTEIN ATL16"/>
    <property type="match status" value="1"/>
</dbReference>
<dbReference type="SMART" id="SM00184">
    <property type="entry name" value="RING"/>
    <property type="match status" value="1"/>
</dbReference>
<name>A0AAN9E832_CROPI</name>
<dbReference type="GO" id="GO:0008270">
    <property type="term" value="F:zinc ion binding"/>
    <property type="evidence" value="ECO:0007669"/>
    <property type="project" value="UniProtKB-KW"/>
</dbReference>
<keyword evidence="9" id="KW-0833">Ubl conjugation pathway</keyword>
<evidence type="ECO:0000313" key="18">
    <source>
        <dbReference type="Proteomes" id="UP001372338"/>
    </source>
</evidence>
<dbReference type="GO" id="GO:0061630">
    <property type="term" value="F:ubiquitin protein ligase activity"/>
    <property type="evidence" value="ECO:0007669"/>
    <property type="project" value="UniProtKB-EC"/>
</dbReference>
<reference evidence="17 18" key="1">
    <citation type="submission" date="2024-01" db="EMBL/GenBank/DDBJ databases">
        <title>The genomes of 5 underutilized Papilionoideae crops provide insights into root nodulation and disease resistanc.</title>
        <authorList>
            <person name="Yuan L."/>
        </authorList>
    </citation>
    <scope>NUCLEOTIDE SEQUENCE [LARGE SCALE GENOMIC DNA]</scope>
    <source>
        <strain evidence="17">ZHUSHIDOU_FW_LH</strain>
        <tissue evidence="17">Leaf</tissue>
    </source>
</reference>
<accession>A0AAN9E832</accession>
<dbReference type="InterPro" id="IPR013083">
    <property type="entry name" value="Znf_RING/FYVE/PHD"/>
</dbReference>
<evidence type="ECO:0000256" key="3">
    <source>
        <dbReference type="ARBA" id="ARBA00004906"/>
    </source>
</evidence>
<keyword evidence="18" id="KW-1185">Reference proteome</keyword>
<evidence type="ECO:0000256" key="2">
    <source>
        <dbReference type="ARBA" id="ARBA00004167"/>
    </source>
</evidence>
<evidence type="ECO:0000256" key="7">
    <source>
        <dbReference type="ARBA" id="ARBA00022723"/>
    </source>
</evidence>
<keyword evidence="10" id="KW-0862">Zinc</keyword>
<gene>
    <name evidence="17" type="ORF">RIF29_33199</name>
</gene>
<feature type="transmembrane region" description="Helical" evidence="15">
    <location>
        <begin position="55"/>
        <end position="78"/>
    </location>
</feature>
<comment type="caution">
    <text evidence="17">The sequence shown here is derived from an EMBL/GenBank/DDBJ whole genome shotgun (WGS) entry which is preliminary data.</text>
</comment>
<evidence type="ECO:0000256" key="10">
    <source>
        <dbReference type="ARBA" id="ARBA00022833"/>
    </source>
</evidence>
<keyword evidence="5" id="KW-0808">Transferase</keyword>
<evidence type="ECO:0000256" key="8">
    <source>
        <dbReference type="ARBA" id="ARBA00022771"/>
    </source>
</evidence>